<sequence>MKFRVATLNTRGIAALRRRIQLCCFLKEHEIDVCFLQETNVISLDDAGDLCHGYSAVVAPATTTVGSGLACVFAPGVVVHRQQILWPGEIAVIDLTVRGVSMTRIDARRLDRILLPSGFCDRVTHYQTIDYAYSDHRAVLIQVGDPAPTRLPCIGKLLRKSCGLWCGSWRHRTDSPLGIFWTSESLNILGCTITAGNTIASQASHLMGLLERAIARWSPFVRGLSLVGSARAANCLVLGSILHHLHGYVPPETTIGRLQARLARFVWGTSRVSWLPGDILARPVSEGGVGLLVIAGQLRLSCLKGVQASLRGAANGNSWLETNKDSLDYAQYLCLGYSAIFATPAASRGSGLACLFVPGVALLRHRVLWPGCIDLVYLNVHGQKMAVINCHLSHAPHERLEQVGIISVTAVRDNAWVVGDLNIDGGPGGATDSASVEALSNLLEQAALEDAATFFNLTHLPTRVADFEGRIHSSRLDRILLPAALVERAKSYST</sequence>
<dbReference type="InterPro" id="IPR036691">
    <property type="entry name" value="Endo/exonu/phosph_ase_sf"/>
</dbReference>
<dbReference type="Gene3D" id="3.60.10.10">
    <property type="entry name" value="Endonuclease/exonuclease/phosphatase"/>
    <property type="match status" value="2"/>
</dbReference>
<gene>
    <name evidence="1" type="ORF">LAZ67_11002225</name>
</gene>
<evidence type="ECO:0008006" key="3">
    <source>
        <dbReference type="Google" id="ProtNLM"/>
    </source>
</evidence>
<reference evidence="1 2" key="1">
    <citation type="submission" date="2022-01" db="EMBL/GenBank/DDBJ databases">
        <title>A chromosomal length assembly of Cordylochernes scorpioides.</title>
        <authorList>
            <person name="Zeh D."/>
            <person name="Zeh J."/>
        </authorList>
    </citation>
    <scope>NUCLEOTIDE SEQUENCE [LARGE SCALE GENOMIC DNA]</scope>
    <source>
        <strain evidence="1">IN4F17</strain>
        <tissue evidence="1">Whole Body</tissue>
    </source>
</reference>
<organism evidence="1 2">
    <name type="scientific">Cordylochernes scorpioides</name>
    <dbReference type="NCBI Taxonomy" id="51811"/>
    <lineage>
        <taxon>Eukaryota</taxon>
        <taxon>Metazoa</taxon>
        <taxon>Ecdysozoa</taxon>
        <taxon>Arthropoda</taxon>
        <taxon>Chelicerata</taxon>
        <taxon>Arachnida</taxon>
        <taxon>Pseudoscorpiones</taxon>
        <taxon>Cheliferoidea</taxon>
        <taxon>Chernetidae</taxon>
        <taxon>Cordylochernes</taxon>
    </lineage>
</organism>
<proteinExistence type="predicted"/>
<name>A0ABY6KZ33_9ARAC</name>
<dbReference type="SUPFAM" id="SSF56219">
    <property type="entry name" value="DNase I-like"/>
    <property type="match status" value="2"/>
</dbReference>
<dbReference type="Proteomes" id="UP001235939">
    <property type="component" value="Chromosome 11"/>
</dbReference>
<evidence type="ECO:0000313" key="1">
    <source>
        <dbReference type="EMBL" id="UYV74140.1"/>
    </source>
</evidence>
<evidence type="ECO:0000313" key="2">
    <source>
        <dbReference type="Proteomes" id="UP001235939"/>
    </source>
</evidence>
<keyword evidence="2" id="KW-1185">Reference proteome</keyword>
<accession>A0ABY6KZ33</accession>
<dbReference type="EMBL" id="CP092873">
    <property type="protein sequence ID" value="UYV74140.1"/>
    <property type="molecule type" value="Genomic_DNA"/>
</dbReference>
<protein>
    <recommendedName>
        <fullName evidence="3">Endonuclease/exonuclease/phosphatase domain-containing protein</fullName>
    </recommendedName>
</protein>